<evidence type="ECO:0000313" key="3">
    <source>
        <dbReference type="EMBL" id="MBC1189848.1"/>
    </source>
</evidence>
<comment type="caution">
    <text evidence="3">The sequence shown here is derived from an EMBL/GenBank/DDBJ whole genome shotgun (WGS) entry which is preliminary data.</text>
</comment>
<dbReference type="EMBL" id="JACEGB010000049">
    <property type="protein sequence ID" value="MBC1189848.1"/>
    <property type="molecule type" value="Genomic_DNA"/>
</dbReference>
<feature type="region of interest" description="Disordered" evidence="1">
    <location>
        <begin position="1"/>
        <end position="30"/>
    </location>
</feature>
<reference evidence="3 4" key="1">
    <citation type="submission" date="2020-07" db="EMBL/GenBank/DDBJ databases">
        <title>Genomes of two Microcystis aeruginosa (Cyanobacteria) strains from Florida (USA) with disparate toxicogenic potential.</title>
        <authorList>
            <person name="Lefler F.W."/>
            <person name="Barbosa M."/>
            <person name="Berthold D.E."/>
            <person name="Laughinghouse H.D. IV."/>
        </authorList>
    </citation>
    <scope>NUCLEOTIDE SEQUENCE [LARGE SCALE GENOMIC DNA]</scope>
    <source>
        <strain evidence="3 4">BLCCF108</strain>
    </source>
</reference>
<dbReference type="Pfam" id="PF13699">
    <property type="entry name" value="eCIS_core"/>
    <property type="match status" value="1"/>
</dbReference>
<feature type="compositionally biased region" description="Low complexity" evidence="1">
    <location>
        <begin position="230"/>
        <end position="243"/>
    </location>
</feature>
<dbReference type="RefSeq" id="WP_185236923.1">
    <property type="nucleotide sequence ID" value="NZ_JACEGB010000049.1"/>
</dbReference>
<feature type="region of interest" description="Disordered" evidence="1">
    <location>
        <begin position="228"/>
        <end position="310"/>
    </location>
</feature>
<feature type="domain" description="eCIS core" evidence="2">
    <location>
        <begin position="121"/>
        <end position="197"/>
    </location>
</feature>
<evidence type="ECO:0000256" key="1">
    <source>
        <dbReference type="SAM" id="MobiDB-lite"/>
    </source>
</evidence>
<feature type="compositionally biased region" description="Polar residues" evidence="1">
    <location>
        <begin position="1"/>
        <end position="16"/>
    </location>
</feature>
<organism evidence="3 4">
    <name type="scientific">Microcystis aeruginosa BLCC-F108</name>
    <dbReference type="NCBI Taxonomy" id="2755317"/>
    <lineage>
        <taxon>Bacteria</taxon>
        <taxon>Bacillati</taxon>
        <taxon>Cyanobacteriota</taxon>
        <taxon>Cyanophyceae</taxon>
        <taxon>Oscillatoriophycideae</taxon>
        <taxon>Chroococcales</taxon>
        <taxon>Microcystaceae</taxon>
        <taxon>Microcystis</taxon>
    </lineage>
</organism>
<dbReference type="AlphaFoldDB" id="A0A841UHJ5"/>
<dbReference type="InterPro" id="IPR025295">
    <property type="entry name" value="eCIS_core_dom"/>
</dbReference>
<evidence type="ECO:0000259" key="2">
    <source>
        <dbReference type="Pfam" id="PF13699"/>
    </source>
</evidence>
<dbReference type="Proteomes" id="UP000551499">
    <property type="component" value="Unassembled WGS sequence"/>
</dbReference>
<accession>A0A841UHJ5</accession>
<evidence type="ECO:0000313" key="4">
    <source>
        <dbReference type="Proteomes" id="UP000551499"/>
    </source>
</evidence>
<name>A0A841UHJ5_MICAE</name>
<proteinExistence type="predicted"/>
<sequence>MRNRQLTPDTKSQHSQPTKEREAQRATAQEDVLATQQDPLTQVISPIGSAPSAKVHANLLSRATSDYPARGRQLMLQMQRQYGNRYVQRVVELSRQGLRETEATPEVEATIEQTRGGGRSLDAGIQRQMESAFGTNFSEVRVHTDSTADALNQSLSARAFTTGQDIFFRQGEYNPGSSSGKELLAHELTHVVQQTGTVRGKLAIGEAGDRYEQEADKVASEVLQRLNAESPSSSTGQSGKGQQFQAPRHTTPGSEPAAMGEQSSLPATSRELKVNPQVQRQEEPDEELQAKPSISALQRQEEPDEELQAKPSISALQRSPLSPELQPNIQSKVIQPYRWSRSTPLTTLYDFFTAANFEWEGFKDIVDPRRWRMNPLNIYEGLMNMRNETDGGNYHSSSRHGAHNTVRNAMNRLANPSTMLDFYNDHGNVPPSGTQGRFNSEAWESFSWRKAKELFENDIGVNVDWIPDPKLFPANQRSTWIVCLNHQRSDVGISQAVSAPIQSVSGVRVAINYIPNVGGGVRACNGQMYPTQPIAPGPGQVRNGHPAGNMNGTVQNIPYQFLGYFGI</sequence>
<gene>
    <name evidence="3" type="ORF">H0902_03005</name>
</gene>
<protein>
    <submittedName>
        <fullName evidence="3">DUF4157 domain-containing protein</fullName>
    </submittedName>
</protein>